<dbReference type="GO" id="GO:0009306">
    <property type="term" value="P:protein secretion"/>
    <property type="evidence" value="ECO:0007669"/>
    <property type="project" value="InterPro"/>
</dbReference>
<evidence type="ECO:0000313" key="2">
    <source>
        <dbReference type="Proteomes" id="UP000240424"/>
    </source>
</evidence>
<dbReference type="InterPro" id="IPR022536">
    <property type="entry name" value="EspC"/>
</dbReference>
<proteinExistence type="predicted"/>
<name>A0A2U3PI87_9MYCO</name>
<dbReference type="Proteomes" id="UP000240424">
    <property type="component" value="Unassembled WGS sequence"/>
</dbReference>
<gene>
    <name evidence="1" type="ORF">MNAB215_5687</name>
</gene>
<dbReference type="RefSeq" id="WP_077081712.1">
    <property type="nucleotide sequence ID" value="NZ_FUEZ01000004.1"/>
</dbReference>
<accession>A0A2U3PI87</accession>
<dbReference type="AlphaFoldDB" id="A0A2U3PI87"/>
<keyword evidence="2" id="KW-1185">Reference proteome</keyword>
<dbReference type="Pfam" id="PF10824">
    <property type="entry name" value="T7SS_ESX_EspC"/>
    <property type="match status" value="1"/>
</dbReference>
<dbReference type="OrthoDB" id="4735631at2"/>
<sequence length="104" mass="10566">MADLVVTPTHLDKLAATQDQAAAQATTAASAGSNVQVAAWVTHGVISGVSNVAFTGAAAARQKTAEAVSKASTELAAKLRTAKAVYTGTDDEAGQNIDRQVLDR</sequence>
<reference evidence="1 2" key="1">
    <citation type="submission" date="2017-01" db="EMBL/GenBank/DDBJ databases">
        <authorList>
            <consortium name="Urmite Genomes"/>
        </authorList>
    </citation>
    <scope>NUCLEOTIDE SEQUENCE [LARGE SCALE GENOMIC DNA]</scope>
    <source>
        <strain evidence="1 2">AB215</strain>
    </source>
</reference>
<dbReference type="STRING" id="1841861.GCA_900157365_04006"/>
<dbReference type="EMBL" id="FUEZ01000004">
    <property type="protein sequence ID" value="SPM43461.1"/>
    <property type="molecule type" value="Genomic_DNA"/>
</dbReference>
<evidence type="ECO:0000313" key="1">
    <source>
        <dbReference type="EMBL" id="SPM43461.1"/>
    </source>
</evidence>
<protein>
    <submittedName>
        <fullName evidence="1">ESX-1 secretion-associated protein EspC</fullName>
    </submittedName>
</protein>
<organism evidence="1 2">
    <name type="scientific">Mycobacterium numidiamassiliense</name>
    <dbReference type="NCBI Taxonomy" id="1841861"/>
    <lineage>
        <taxon>Bacteria</taxon>
        <taxon>Bacillati</taxon>
        <taxon>Actinomycetota</taxon>
        <taxon>Actinomycetes</taxon>
        <taxon>Mycobacteriales</taxon>
        <taxon>Mycobacteriaceae</taxon>
        <taxon>Mycobacterium</taxon>
    </lineage>
</organism>